<evidence type="ECO:0000313" key="2">
    <source>
        <dbReference type="EMBL" id="MBB3122279.1"/>
    </source>
</evidence>
<feature type="signal peptide" evidence="1">
    <location>
        <begin position="1"/>
        <end position="20"/>
    </location>
</feature>
<comment type="caution">
    <text evidence="2">The sequence shown here is derived from an EMBL/GenBank/DDBJ whole genome shotgun (WGS) entry which is preliminary data.</text>
</comment>
<dbReference type="PROSITE" id="PS51257">
    <property type="entry name" value="PROKAR_LIPOPROTEIN"/>
    <property type="match status" value="1"/>
</dbReference>
<name>A0A7W5BFN3_9BURK</name>
<keyword evidence="3" id="KW-1185">Reference proteome</keyword>
<dbReference type="RefSeq" id="WP_183443943.1">
    <property type="nucleotide sequence ID" value="NZ_JACHXD010000026.1"/>
</dbReference>
<feature type="chain" id="PRO_5030578175" description="Lipoprotein" evidence="1">
    <location>
        <begin position="21"/>
        <end position="247"/>
    </location>
</feature>
<gene>
    <name evidence="2" type="ORF">FHS03_005376</name>
</gene>
<dbReference type="EMBL" id="JACHXD010000026">
    <property type="protein sequence ID" value="MBB3122279.1"/>
    <property type="molecule type" value="Genomic_DNA"/>
</dbReference>
<keyword evidence="1" id="KW-0732">Signal</keyword>
<evidence type="ECO:0000313" key="3">
    <source>
        <dbReference type="Proteomes" id="UP000541535"/>
    </source>
</evidence>
<evidence type="ECO:0008006" key="4">
    <source>
        <dbReference type="Google" id="ProtNLM"/>
    </source>
</evidence>
<dbReference type="Proteomes" id="UP000541535">
    <property type="component" value="Unassembled WGS sequence"/>
</dbReference>
<proteinExistence type="predicted"/>
<sequence length="247" mass="27855">MKIFRFTPVFLAIFFLTSCAGRKPAPINLLQVPYSPITAERDEVVSLPTEGARSEVEVGQSMVSTALRSTTPAIETKMDIVHKSERMGLNSVTFRAGKFYLSGENREGKFYRSSNEVLLSRATTSRVVGGLFIPNQTNNPTKVYWFPHPNSRNPDADDHPSIDYKATTVERWGSTSFKRELVYSGVSQNTISILYREFKDDMARPAFSQELKYDLAQGRSIGYRGARFEIERATNISITFKVLKSLD</sequence>
<accession>A0A7W5BFN3</accession>
<dbReference type="AlphaFoldDB" id="A0A7W5BFN3"/>
<protein>
    <recommendedName>
        <fullName evidence="4">Lipoprotein</fullName>
    </recommendedName>
</protein>
<organism evidence="2 3">
    <name type="scientific">Pseudoduganella violacea</name>
    <dbReference type="NCBI Taxonomy" id="1715466"/>
    <lineage>
        <taxon>Bacteria</taxon>
        <taxon>Pseudomonadati</taxon>
        <taxon>Pseudomonadota</taxon>
        <taxon>Betaproteobacteria</taxon>
        <taxon>Burkholderiales</taxon>
        <taxon>Oxalobacteraceae</taxon>
        <taxon>Telluria group</taxon>
        <taxon>Pseudoduganella</taxon>
    </lineage>
</organism>
<evidence type="ECO:0000256" key="1">
    <source>
        <dbReference type="SAM" id="SignalP"/>
    </source>
</evidence>
<reference evidence="2 3" key="1">
    <citation type="submission" date="2020-08" db="EMBL/GenBank/DDBJ databases">
        <title>Genomic Encyclopedia of Type Strains, Phase III (KMG-III): the genomes of soil and plant-associated and newly described type strains.</title>
        <authorList>
            <person name="Whitman W."/>
        </authorList>
    </citation>
    <scope>NUCLEOTIDE SEQUENCE [LARGE SCALE GENOMIC DNA]</scope>
    <source>
        <strain evidence="2 3">CECT 8897</strain>
    </source>
</reference>